<dbReference type="KEGG" id="bgt:106069059"/>
<keyword evidence="2" id="KW-0472">Membrane</keyword>
<evidence type="ECO:0008006" key="6">
    <source>
        <dbReference type="Google" id="ProtNLM"/>
    </source>
</evidence>
<evidence type="ECO:0000256" key="1">
    <source>
        <dbReference type="SAM" id="MobiDB-lite"/>
    </source>
</evidence>
<organism evidence="4 5">
    <name type="scientific">Biomphalaria glabrata</name>
    <name type="common">Bloodfluke planorb</name>
    <name type="synonym">Freshwater snail</name>
    <dbReference type="NCBI Taxonomy" id="6526"/>
    <lineage>
        <taxon>Eukaryota</taxon>
        <taxon>Metazoa</taxon>
        <taxon>Spiralia</taxon>
        <taxon>Lophotrochozoa</taxon>
        <taxon>Mollusca</taxon>
        <taxon>Gastropoda</taxon>
        <taxon>Heterobranchia</taxon>
        <taxon>Euthyneura</taxon>
        <taxon>Panpulmonata</taxon>
        <taxon>Hygrophila</taxon>
        <taxon>Lymnaeoidea</taxon>
        <taxon>Planorbidae</taxon>
        <taxon>Biomphalaria</taxon>
    </lineage>
</organism>
<feature type="signal peptide" evidence="3">
    <location>
        <begin position="1"/>
        <end position="22"/>
    </location>
</feature>
<dbReference type="AlphaFoldDB" id="A0A2C9KTL2"/>
<sequence>METCVDLLLLILGCFLMPLCRCDHIPLCPVVLEGQPFSKSCNVPSDTKFVIWNLNSSGQVKEVSRCSVVANRDCETDLYGWAIQNQFHDGSYTSTISLNRTTLDHRDSQLTCSSWDASSDRTSLLERCKMAVHKKGDIENCTVSPRPDGGIDLSCISTNVYPGVVCQYIERVNSSFNRLGLMTRKTRKIVDLSRHLYEDVCSLVVYPTRPGVYLYDFAFQPDFPTCINCVYKVHSTSGPITVQPKPVVTVSQSTATLCHSKSQVKFTCQVTWMETAPSFRLFLNDEELEGLTFEKVKYGNDSNSYSTFSASVSFEITKELHRSLMLCQVSYLKKDDTVPVEKRSVSLSDTKYLVLTWPPPTPPSFSRGDFKLSKSLDIKKGDNATVVCSAQGGEPLVESISVVCKHGEVILLTNTTSPNKVSVTIYGNSTFNNSKCICTAHHQLQHCYSSVTEIQITVIPLGIRTIDLKGKLEDKIYYIVASIVFLVMLPIVIFFICKVCRLKDSEYYGNFYSNSFRDRFRASLRRRAPPAPPLPPPRIPPRPDLILSSPPVADSSTVHNSSSSSEVWVNDPSLEVAEDGRVLFKNVRKSKKTPKTHSNLGDDSGYIPMYPSKNPKADRNVETSSTSGATSCSTSSSNSGTNDTESRLLLPGARKQSSSRPTLTRAPSSEDSPNLVSLGFHPPTPRPCTAKRLKRNHYVECPTEWADKRLTGLFEYTSSSSEDGSTDVTDV</sequence>
<feature type="compositionally biased region" description="Polar residues" evidence="1">
    <location>
        <begin position="655"/>
        <end position="675"/>
    </location>
</feature>
<feature type="region of interest" description="Disordered" evidence="1">
    <location>
        <begin position="527"/>
        <end position="566"/>
    </location>
</feature>
<feature type="region of interest" description="Disordered" evidence="1">
    <location>
        <begin position="587"/>
        <end position="688"/>
    </location>
</feature>
<dbReference type="VEuPathDB" id="VectorBase:BGLB023410"/>
<evidence type="ECO:0000313" key="4">
    <source>
        <dbReference type="EnsemblMetazoa" id="BGLB023410-PA"/>
    </source>
</evidence>
<name>A0A2C9KTL2_BIOGL</name>
<keyword evidence="2" id="KW-1133">Transmembrane helix</keyword>
<gene>
    <name evidence="4" type="primary">106069059</name>
</gene>
<evidence type="ECO:0000256" key="2">
    <source>
        <dbReference type="SAM" id="Phobius"/>
    </source>
</evidence>
<protein>
    <recommendedName>
        <fullName evidence="6">Ig-like domain-containing protein</fullName>
    </recommendedName>
</protein>
<dbReference type="VEuPathDB" id="VectorBase:BGLAX_041707"/>
<keyword evidence="2" id="KW-0812">Transmembrane</keyword>
<keyword evidence="3" id="KW-0732">Signal</keyword>
<feature type="compositionally biased region" description="Low complexity" evidence="1">
    <location>
        <begin position="544"/>
        <end position="566"/>
    </location>
</feature>
<feature type="chain" id="PRO_5012157720" description="Ig-like domain-containing protein" evidence="3">
    <location>
        <begin position="23"/>
        <end position="731"/>
    </location>
</feature>
<evidence type="ECO:0000313" key="5">
    <source>
        <dbReference type="Proteomes" id="UP000076420"/>
    </source>
</evidence>
<feature type="compositionally biased region" description="Low complexity" evidence="1">
    <location>
        <begin position="622"/>
        <end position="643"/>
    </location>
</feature>
<evidence type="ECO:0000256" key="3">
    <source>
        <dbReference type="SAM" id="SignalP"/>
    </source>
</evidence>
<feature type="compositionally biased region" description="Pro residues" evidence="1">
    <location>
        <begin position="529"/>
        <end position="543"/>
    </location>
</feature>
<proteinExistence type="predicted"/>
<feature type="transmembrane region" description="Helical" evidence="2">
    <location>
        <begin position="476"/>
        <end position="497"/>
    </location>
</feature>
<dbReference type="EnsemblMetazoa" id="BGLB023410-RA">
    <property type="protein sequence ID" value="BGLB023410-PA"/>
    <property type="gene ID" value="BGLB023410"/>
</dbReference>
<reference evidence="4" key="1">
    <citation type="submission" date="2020-05" db="UniProtKB">
        <authorList>
            <consortium name="EnsemblMetazoa"/>
        </authorList>
    </citation>
    <scope>IDENTIFICATION</scope>
    <source>
        <strain evidence="4">BB02</strain>
    </source>
</reference>
<accession>A0A2C9KTL2</accession>
<dbReference type="Proteomes" id="UP000076420">
    <property type="component" value="Unassembled WGS sequence"/>
</dbReference>